<feature type="binding site" evidence="2">
    <location>
        <position position="174"/>
    </location>
    <ligand>
        <name>Zn(2+)</name>
        <dbReference type="ChEBI" id="CHEBI:29105"/>
    </ligand>
</feature>
<name>A0A9D1MMB1_9FIRM</name>
<dbReference type="Gene3D" id="3.40.50.1220">
    <property type="entry name" value="TPP-binding domain"/>
    <property type="match status" value="1"/>
</dbReference>
<accession>A0A9D1MMB1</accession>
<dbReference type="AlphaFoldDB" id="A0A9D1MMB1"/>
<gene>
    <name evidence="5" type="ORF">IAB07_02830</name>
</gene>
<keyword evidence="2" id="KW-0479">Metal-binding</keyword>
<dbReference type="Proteomes" id="UP000824145">
    <property type="component" value="Unassembled WGS sequence"/>
</dbReference>
<keyword evidence="1" id="KW-0520">NAD</keyword>
<evidence type="ECO:0000259" key="4">
    <source>
        <dbReference type="PROSITE" id="PS50305"/>
    </source>
</evidence>
<evidence type="ECO:0000256" key="3">
    <source>
        <dbReference type="SAM" id="MobiDB-lite"/>
    </source>
</evidence>
<feature type="binding site" evidence="2">
    <location>
        <position position="139"/>
    </location>
    <ligand>
        <name>Zn(2+)</name>
        <dbReference type="ChEBI" id="CHEBI:29105"/>
    </ligand>
</feature>
<dbReference type="InterPro" id="IPR026590">
    <property type="entry name" value="Ssirtuin_cat_dom"/>
</dbReference>
<feature type="binding site" evidence="2">
    <location>
        <position position="143"/>
    </location>
    <ligand>
        <name>Zn(2+)</name>
        <dbReference type="ChEBI" id="CHEBI:29105"/>
    </ligand>
</feature>
<evidence type="ECO:0000313" key="6">
    <source>
        <dbReference type="Proteomes" id="UP000824145"/>
    </source>
</evidence>
<keyword evidence="2" id="KW-0862">Zinc</keyword>
<dbReference type="SUPFAM" id="SSF52467">
    <property type="entry name" value="DHS-like NAD/FAD-binding domain"/>
    <property type="match status" value="1"/>
</dbReference>
<evidence type="ECO:0000256" key="1">
    <source>
        <dbReference type="ARBA" id="ARBA00023027"/>
    </source>
</evidence>
<sequence length="339" mass="39445">MTESFSGRIDKLRSLLDEAECVLIGGGSGLSSAAGLTYSGQRFTENFGDFIKKYGMSDMYSAGFYPFKTQEEKWAYWSRHILLNRRLPPALPLYRRLFELVKDKDFFVVTTNVDAQFYKAGFATERIFAVQGDYGKLQCAKGCHDELYDNEDLVRKMAAEQKDCRIPSALIPKCPVCGKDMEVNIRKDAYFVQDKAWYEAERRYEIFCREARDRKLLLLELGVGYNTPTIIRFPFEAMTYKNKDAVLVRINAQYPGAMSRKRQKDAFFCRGYKRRVESDGLTHRCRPRCIRKRRKNAKRQSVSHVMRKRKPECLRSYPSGGRGNKIKKSQPPKHVYYVH</sequence>
<evidence type="ECO:0000256" key="2">
    <source>
        <dbReference type="PROSITE-ProRule" id="PRU00236"/>
    </source>
</evidence>
<comment type="caution">
    <text evidence="2">Lacks conserved residue(s) required for the propagation of feature annotation.</text>
</comment>
<proteinExistence type="predicted"/>
<dbReference type="GO" id="GO:0046872">
    <property type="term" value="F:metal ion binding"/>
    <property type="evidence" value="ECO:0007669"/>
    <property type="project" value="UniProtKB-KW"/>
</dbReference>
<feature type="binding site" evidence="2">
    <location>
        <position position="177"/>
    </location>
    <ligand>
        <name>Zn(2+)</name>
        <dbReference type="ChEBI" id="CHEBI:29105"/>
    </ligand>
</feature>
<organism evidence="5 6">
    <name type="scientific">Candidatus Caccalectryoclostridium excrementigallinarum</name>
    <dbReference type="NCBI Taxonomy" id="2840710"/>
    <lineage>
        <taxon>Bacteria</taxon>
        <taxon>Bacillati</taxon>
        <taxon>Bacillota</taxon>
        <taxon>Clostridia</taxon>
        <taxon>Christensenellales</taxon>
        <taxon>Christensenellaceae</taxon>
        <taxon>Christensenellaceae incertae sedis</taxon>
        <taxon>Candidatus Caccalectryoclostridium</taxon>
    </lineage>
</organism>
<comment type="caution">
    <text evidence="5">The sequence shown here is derived from an EMBL/GenBank/DDBJ whole genome shotgun (WGS) entry which is preliminary data.</text>
</comment>
<protein>
    <submittedName>
        <fullName evidence="5">Sir2 silent information regulator family NAD-dependent deacetylase</fullName>
    </submittedName>
</protein>
<evidence type="ECO:0000313" key="5">
    <source>
        <dbReference type="EMBL" id="HIU62688.1"/>
    </source>
</evidence>
<dbReference type="EMBL" id="DVNJ01000015">
    <property type="protein sequence ID" value="HIU62688.1"/>
    <property type="molecule type" value="Genomic_DNA"/>
</dbReference>
<feature type="region of interest" description="Disordered" evidence="3">
    <location>
        <begin position="294"/>
        <end position="339"/>
    </location>
</feature>
<dbReference type="PROSITE" id="PS50305">
    <property type="entry name" value="SIRTUIN"/>
    <property type="match status" value="1"/>
</dbReference>
<feature type="domain" description="Deacetylase sirtuin-type" evidence="4">
    <location>
        <begin position="2"/>
        <end position="316"/>
    </location>
</feature>
<reference evidence="5" key="1">
    <citation type="submission" date="2020-10" db="EMBL/GenBank/DDBJ databases">
        <authorList>
            <person name="Gilroy R."/>
        </authorList>
    </citation>
    <scope>NUCLEOTIDE SEQUENCE</scope>
    <source>
        <strain evidence="5">9366</strain>
    </source>
</reference>
<reference evidence="5" key="2">
    <citation type="journal article" date="2021" name="PeerJ">
        <title>Extensive microbial diversity within the chicken gut microbiome revealed by metagenomics and culture.</title>
        <authorList>
            <person name="Gilroy R."/>
            <person name="Ravi A."/>
            <person name="Getino M."/>
            <person name="Pursley I."/>
            <person name="Horton D.L."/>
            <person name="Alikhan N.F."/>
            <person name="Baker D."/>
            <person name="Gharbi K."/>
            <person name="Hall N."/>
            <person name="Watson M."/>
            <person name="Adriaenssens E.M."/>
            <person name="Foster-Nyarko E."/>
            <person name="Jarju S."/>
            <person name="Secka A."/>
            <person name="Antonio M."/>
            <person name="Oren A."/>
            <person name="Chaudhuri R.R."/>
            <person name="La Ragione R."/>
            <person name="Hildebrand F."/>
            <person name="Pallen M.J."/>
        </authorList>
    </citation>
    <scope>NUCLEOTIDE SEQUENCE</scope>
    <source>
        <strain evidence="5">9366</strain>
    </source>
</reference>
<dbReference type="InterPro" id="IPR029035">
    <property type="entry name" value="DHS-like_NAD/FAD-binding_dom"/>
</dbReference>